<dbReference type="AlphaFoldDB" id="A0A284QRM3"/>
<evidence type="ECO:0000313" key="2">
    <source>
        <dbReference type="Proteomes" id="UP000219338"/>
    </source>
</evidence>
<sequence length="87" mass="9959">MALLILLNDDKKRVVVTISPLKRLQVTQVSDFKSKYGINTLAINDETPRNQDYWRIHVHNGKKDVSQDGTAKHLIVTAEQLFKSIKD</sequence>
<name>A0A284QRM3_ARMOS</name>
<protein>
    <submittedName>
        <fullName evidence="1">Uncharacterized protein</fullName>
    </submittedName>
</protein>
<organism evidence="1 2">
    <name type="scientific">Armillaria ostoyae</name>
    <name type="common">Armillaria root rot fungus</name>
    <dbReference type="NCBI Taxonomy" id="47428"/>
    <lineage>
        <taxon>Eukaryota</taxon>
        <taxon>Fungi</taxon>
        <taxon>Dikarya</taxon>
        <taxon>Basidiomycota</taxon>
        <taxon>Agaricomycotina</taxon>
        <taxon>Agaricomycetes</taxon>
        <taxon>Agaricomycetidae</taxon>
        <taxon>Agaricales</taxon>
        <taxon>Marasmiineae</taxon>
        <taxon>Physalacriaceae</taxon>
        <taxon>Armillaria</taxon>
    </lineage>
</organism>
<dbReference type="Gene3D" id="3.40.50.300">
    <property type="entry name" value="P-loop containing nucleotide triphosphate hydrolases"/>
    <property type="match status" value="1"/>
</dbReference>
<dbReference type="InterPro" id="IPR027417">
    <property type="entry name" value="P-loop_NTPase"/>
</dbReference>
<dbReference type="EMBL" id="FUEG01000001">
    <property type="protein sequence ID" value="SJK99128.1"/>
    <property type="molecule type" value="Genomic_DNA"/>
</dbReference>
<dbReference type="Proteomes" id="UP000219338">
    <property type="component" value="Unassembled WGS sequence"/>
</dbReference>
<reference evidence="2" key="1">
    <citation type="journal article" date="2017" name="Nat. Ecol. Evol.">
        <title>Genome expansion and lineage-specific genetic innovations in the forest pathogenic fungi Armillaria.</title>
        <authorList>
            <person name="Sipos G."/>
            <person name="Prasanna A.N."/>
            <person name="Walter M.C."/>
            <person name="O'Connor E."/>
            <person name="Balint B."/>
            <person name="Krizsan K."/>
            <person name="Kiss B."/>
            <person name="Hess J."/>
            <person name="Varga T."/>
            <person name="Slot J."/>
            <person name="Riley R."/>
            <person name="Boka B."/>
            <person name="Rigling D."/>
            <person name="Barry K."/>
            <person name="Lee J."/>
            <person name="Mihaltcheva S."/>
            <person name="LaButti K."/>
            <person name="Lipzen A."/>
            <person name="Waldron R."/>
            <person name="Moloney N.M."/>
            <person name="Sperisen C."/>
            <person name="Kredics L."/>
            <person name="Vagvoelgyi C."/>
            <person name="Patrignani A."/>
            <person name="Fitzpatrick D."/>
            <person name="Nagy I."/>
            <person name="Doyle S."/>
            <person name="Anderson J.B."/>
            <person name="Grigoriev I.V."/>
            <person name="Gueldener U."/>
            <person name="Muensterkoetter M."/>
            <person name="Nagy L.G."/>
        </authorList>
    </citation>
    <scope>NUCLEOTIDE SEQUENCE [LARGE SCALE GENOMIC DNA]</scope>
    <source>
        <strain evidence="2">C18/9</strain>
    </source>
</reference>
<evidence type="ECO:0000313" key="1">
    <source>
        <dbReference type="EMBL" id="SJK99128.1"/>
    </source>
</evidence>
<keyword evidence="2" id="KW-1185">Reference proteome</keyword>
<gene>
    <name evidence="1" type="ORF">ARMOST_02415</name>
</gene>
<dbReference type="OrthoDB" id="10261556at2759"/>
<proteinExistence type="predicted"/>
<accession>A0A284QRM3</accession>